<feature type="region of interest" description="Disordered" evidence="6">
    <location>
        <begin position="265"/>
        <end position="285"/>
    </location>
</feature>
<dbReference type="Proteomes" id="UP000789508">
    <property type="component" value="Unassembled WGS sequence"/>
</dbReference>
<evidence type="ECO:0000256" key="6">
    <source>
        <dbReference type="SAM" id="MobiDB-lite"/>
    </source>
</evidence>
<comment type="similarity">
    <text evidence="2">Belongs to the NGG1 family.</text>
</comment>
<feature type="region of interest" description="Disordered" evidence="6">
    <location>
        <begin position="1"/>
        <end position="113"/>
    </location>
</feature>
<dbReference type="EMBL" id="CAJVPS010019635">
    <property type="protein sequence ID" value="CAG8701770.1"/>
    <property type="molecule type" value="Genomic_DNA"/>
</dbReference>
<dbReference type="PANTHER" id="PTHR13556">
    <property type="entry name" value="TRANSCRIPTIONAL ADAPTER 3-RELATED"/>
    <property type="match status" value="1"/>
</dbReference>
<feature type="compositionally biased region" description="Low complexity" evidence="6">
    <location>
        <begin position="1"/>
        <end position="12"/>
    </location>
</feature>
<keyword evidence="3" id="KW-0805">Transcription regulation</keyword>
<feature type="compositionally biased region" description="Basic and acidic residues" evidence="6">
    <location>
        <begin position="90"/>
        <end position="110"/>
    </location>
</feature>
<comment type="subcellular location">
    <subcellularLocation>
        <location evidence="1">Nucleus</location>
    </subcellularLocation>
</comment>
<evidence type="ECO:0000313" key="7">
    <source>
        <dbReference type="EMBL" id="CAG8701770.1"/>
    </source>
</evidence>
<dbReference type="PANTHER" id="PTHR13556:SF2">
    <property type="entry name" value="TRANSCRIPTIONAL ADAPTER 3"/>
    <property type="match status" value="1"/>
</dbReference>
<keyword evidence="4" id="KW-0804">Transcription</keyword>
<evidence type="ECO:0000256" key="1">
    <source>
        <dbReference type="ARBA" id="ARBA00004123"/>
    </source>
</evidence>
<protein>
    <submittedName>
        <fullName evidence="7">10324_t:CDS:1</fullName>
    </submittedName>
</protein>
<comment type="caution">
    <text evidence="7">The sequence shown here is derived from an EMBL/GenBank/DDBJ whole genome shotgun (WGS) entry which is preliminary data.</text>
</comment>
<evidence type="ECO:0000313" key="8">
    <source>
        <dbReference type="Proteomes" id="UP000789508"/>
    </source>
</evidence>
<evidence type="ECO:0000256" key="5">
    <source>
        <dbReference type="ARBA" id="ARBA00023242"/>
    </source>
</evidence>
<feature type="non-terminal residue" evidence="7">
    <location>
        <position position="1"/>
    </location>
</feature>
<dbReference type="OrthoDB" id="1232at2759"/>
<organism evidence="7 8">
    <name type="scientific">Ambispora leptoticha</name>
    <dbReference type="NCBI Taxonomy" id="144679"/>
    <lineage>
        <taxon>Eukaryota</taxon>
        <taxon>Fungi</taxon>
        <taxon>Fungi incertae sedis</taxon>
        <taxon>Mucoromycota</taxon>
        <taxon>Glomeromycotina</taxon>
        <taxon>Glomeromycetes</taxon>
        <taxon>Archaeosporales</taxon>
        <taxon>Ambisporaceae</taxon>
        <taxon>Ambispora</taxon>
    </lineage>
</organism>
<evidence type="ECO:0000256" key="4">
    <source>
        <dbReference type="ARBA" id="ARBA00023163"/>
    </source>
</evidence>
<accession>A0A9N9HR89</accession>
<gene>
    <name evidence="7" type="ORF">ALEPTO_LOCUS11606</name>
</gene>
<dbReference type="GO" id="GO:0005634">
    <property type="term" value="C:nucleus"/>
    <property type="evidence" value="ECO:0007669"/>
    <property type="project" value="UniProtKB-SubCell"/>
</dbReference>
<feature type="compositionally biased region" description="Acidic residues" evidence="6">
    <location>
        <begin position="34"/>
        <end position="53"/>
    </location>
</feature>
<evidence type="ECO:0000256" key="2">
    <source>
        <dbReference type="ARBA" id="ARBA00005330"/>
    </source>
</evidence>
<evidence type="ECO:0000256" key="3">
    <source>
        <dbReference type="ARBA" id="ARBA00023015"/>
    </source>
</evidence>
<dbReference type="AlphaFoldDB" id="A0A9N9HR89"/>
<dbReference type="GO" id="GO:0006357">
    <property type="term" value="P:regulation of transcription by RNA polymerase II"/>
    <property type="evidence" value="ECO:0007669"/>
    <property type="project" value="TreeGrafter"/>
</dbReference>
<sequence>ITATTATTSTIKIETHASISHSTTKKKKLKKPEDDEDDEIEEEKLEEEEGYDWEEAKRARKSATKNKSKQKSKAKTSKKTKNTNKKRKRNTDNSDNKDVEEDTSKIKPKDQMPIGQFFNKVDEYARPFREEDHQFLLNKLAEAEDRKAYEIPPLGRHWEDSRDEEPYNSDRGYHSDEIVDVETLGLGTISHGPLTSRLFSAFMTETIDFDITKFESKAEKEVNGHNEKKEPLTPFKIEEIGNIDERLKLELQYVGLLEKDEELSSMQKEQPVVATTNTTQNGGDDDQVKKKLIELQESLRKESQINVTRISKIIPRLCKHIAYNQFNDILDQLDKQMEDSFAVRFNLTKTPKKKRPANTEEPESNLIRRQRYTEQIGQLFNPEEFMLPTESIFDEEENISTSNEKS</sequence>
<proteinExistence type="inferred from homology"/>
<name>A0A9N9HR89_9GLOM</name>
<keyword evidence="8" id="KW-1185">Reference proteome</keyword>
<dbReference type="Pfam" id="PF10198">
    <property type="entry name" value="Ada3"/>
    <property type="match status" value="1"/>
</dbReference>
<dbReference type="GO" id="GO:0003713">
    <property type="term" value="F:transcription coactivator activity"/>
    <property type="evidence" value="ECO:0007669"/>
    <property type="project" value="TreeGrafter"/>
</dbReference>
<dbReference type="GO" id="GO:0000124">
    <property type="term" value="C:SAGA complex"/>
    <property type="evidence" value="ECO:0007669"/>
    <property type="project" value="TreeGrafter"/>
</dbReference>
<dbReference type="InterPro" id="IPR019340">
    <property type="entry name" value="Histone_AcTrfase_su3"/>
</dbReference>
<keyword evidence="5" id="KW-0539">Nucleus</keyword>
<feature type="compositionally biased region" description="Basic residues" evidence="6">
    <location>
        <begin position="58"/>
        <end position="89"/>
    </location>
</feature>
<reference evidence="7" key="1">
    <citation type="submission" date="2021-06" db="EMBL/GenBank/DDBJ databases">
        <authorList>
            <person name="Kallberg Y."/>
            <person name="Tangrot J."/>
            <person name="Rosling A."/>
        </authorList>
    </citation>
    <scope>NUCLEOTIDE SEQUENCE</scope>
    <source>
        <strain evidence="7">FL130A</strain>
    </source>
</reference>